<feature type="non-terminal residue" evidence="3">
    <location>
        <position position="1"/>
    </location>
</feature>
<dbReference type="GO" id="GO:0006629">
    <property type="term" value="P:lipid metabolic process"/>
    <property type="evidence" value="ECO:0007669"/>
    <property type="project" value="InterPro"/>
</dbReference>
<dbReference type="OrthoDB" id="9974421at2759"/>
<comment type="caution">
    <text evidence="3">The sequence shown here is derived from an EMBL/GenBank/DDBJ whole genome shotgun (WGS) entry which is preliminary data.</text>
</comment>
<reference evidence="3 4" key="1">
    <citation type="submission" date="2017-03" db="EMBL/GenBank/DDBJ databases">
        <title>Genome of the blue death feigning beetle - Asbolus verrucosus.</title>
        <authorList>
            <person name="Rider S.D."/>
        </authorList>
    </citation>
    <scope>NUCLEOTIDE SEQUENCE [LARGE SCALE GENOMIC DNA]</scope>
    <source>
        <strain evidence="3">Butters</strain>
        <tissue evidence="3">Head and leg muscle</tissue>
    </source>
</reference>
<keyword evidence="4" id="KW-1185">Reference proteome</keyword>
<evidence type="ECO:0000313" key="3">
    <source>
        <dbReference type="EMBL" id="RZC34844.1"/>
    </source>
</evidence>
<dbReference type="Proteomes" id="UP000292052">
    <property type="component" value="Unassembled WGS sequence"/>
</dbReference>
<dbReference type="InterPro" id="IPR005645">
    <property type="entry name" value="FSH-like_dom"/>
</dbReference>
<dbReference type="Gene3D" id="3.40.50.1820">
    <property type="entry name" value="alpha/beta hydrolase"/>
    <property type="match status" value="2"/>
</dbReference>
<dbReference type="SUPFAM" id="SSF53474">
    <property type="entry name" value="alpha/beta-Hydrolases"/>
    <property type="match status" value="1"/>
</dbReference>
<dbReference type="Pfam" id="PF04083">
    <property type="entry name" value="Abhydro_lipase"/>
    <property type="match status" value="1"/>
</dbReference>
<evidence type="ECO:0000259" key="1">
    <source>
        <dbReference type="Pfam" id="PF03959"/>
    </source>
</evidence>
<dbReference type="InterPro" id="IPR006693">
    <property type="entry name" value="AB_hydrolase_lipase"/>
</dbReference>
<accession>A0A482VQ37</accession>
<protein>
    <submittedName>
        <fullName evidence="3">Abhydro lipase domain containing protein</fullName>
    </submittedName>
</protein>
<gene>
    <name evidence="3" type="ORF">BDFB_006752</name>
</gene>
<dbReference type="AlphaFoldDB" id="A0A482VQ37"/>
<dbReference type="PANTHER" id="PTHR11005">
    <property type="entry name" value="LYSOSOMAL ACID LIPASE-RELATED"/>
    <property type="match status" value="1"/>
</dbReference>
<feature type="domain" description="Serine hydrolase" evidence="1">
    <location>
        <begin position="93"/>
        <end position="264"/>
    </location>
</feature>
<sequence length="288" mass="33595">HQIIRQNGYQLKTYTVTTLDGYILTMFRIPPRENDNRKNKQPVYIQHGIAADSATWVATGNRSLAFNLADEGYDVWLGNQRGTRYSRKHAILKDSDFEYWNYNLDDQALNDIRTSLHEIERITRKRGSIIYIGHSKGTTLSFMFASQYPEEAQTLLRGVIALSPIAYLDVADYLKFPVMVAHRAIDDLLVIYSHFPSTVSLTDLQHYAQMYTSKKFQKFDFGPEKNLEAYGQRTPPRYHLDNIKLPVFLFYGKDDPWVRESVYLLKFKLIFLQKIIICFRVSKNCLKN</sequence>
<evidence type="ECO:0000259" key="2">
    <source>
        <dbReference type="Pfam" id="PF04083"/>
    </source>
</evidence>
<dbReference type="InterPro" id="IPR029058">
    <property type="entry name" value="AB_hydrolase_fold"/>
</dbReference>
<evidence type="ECO:0000313" key="4">
    <source>
        <dbReference type="Proteomes" id="UP000292052"/>
    </source>
</evidence>
<organism evidence="3 4">
    <name type="scientific">Asbolus verrucosus</name>
    <name type="common">Desert ironclad beetle</name>
    <dbReference type="NCBI Taxonomy" id="1661398"/>
    <lineage>
        <taxon>Eukaryota</taxon>
        <taxon>Metazoa</taxon>
        <taxon>Ecdysozoa</taxon>
        <taxon>Arthropoda</taxon>
        <taxon>Hexapoda</taxon>
        <taxon>Insecta</taxon>
        <taxon>Pterygota</taxon>
        <taxon>Neoptera</taxon>
        <taxon>Endopterygota</taxon>
        <taxon>Coleoptera</taxon>
        <taxon>Polyphaga</taxon>
        <taxon>Cucujiformia</taxon>
        <taxon>Tenebrionidae</taxon>
        <taxon>Pimeliinae</taxon>
        <taxon>Asbolus</taxon>
    </lineage>
</organism>
<proteinExistence type="predicted"/>
<feature type="domain" description="Partial AB-hydrolase lipase" evidence="2">
    <location>
        <begin position="2"/>
        <end position="59"/>
    </location>
</feature>
<name>A0A482VQ37_ASBVE</name>
<dbReference type="EMBL" id="QDEB01076272">
    <property type="protein sequence ID" value="RZC34844.1"/>
    <property type="molecule type" value="Genomic_DNA"/>
</dbReference>
<dbReference type="Pfam" id="PF03959">
    <property type="entry name" value="FSH1"/>
    <property type="match status" value="1"/>
</dbReference>